<name>A0A6H2DP61_9SPHN</name>
<sequence length="114" mass="12823">MRNHLPTKAQFESLACIGFRSKKMPIPLSNFPRTCSVKCGYLKLFELAEAISKAGGDAIAHLFTIAIIDDFQNPANIAMFQTQFTVLIQIFRTVFHTNYMKNMVSPAGFEPVTY</sequence>
<protein>
    <submittedName>
        <fullName evidence="1">Uncharacterized protein</fullName>
    </submittedName>
</protein>
<organism evidence="1 2">
    <name type="scientific">Parasphingorhabdus halotolerans</name>
    <dbReference type="NCBI Taxonomy" id="2725558"/>
    <lineage>
        <taxon>Bacteria</taxon>
        <taxon>Pseudomonadati</taxon>
        <taxon>Pseudomonadota</taxon>
        <taxon>Alphaproteobacteria</taxon>
        <taxon>Sphingomonadales</taxon>
        <taxon>Sphingomonadaceae</taxon>
        <taxon>Parasphingorhabdus</taxon>
    </lineage>
</organism>
<reference evidence="1 2" key="1">
    <citation type="submission" date="2020-04" db="EMBL/GenBank/DDBJ databases">
        <title>Genome sequence for Sphingorhabdus sp. strain M1.</title>
        <authorList>
            <person name="Park S.-J."/>
        </authorList>
    </citation>
    <scope>NUCLEOTIDE SEQUENCE [LARGE SCALE GENOMIC DNA]</scope>
    <source>
        <strain evidence="1 2">JK6</strain>
    </source>
</reference>
<proteinExistence type="predicted"/>
<dbReference type="KEGG" id="phao:HF685_12055"/>
<dbReference type="AlphaFoldDB" id="A0A6H2DP61"/>
<evidence type="ECO:0000313" key="2">
    <source>
        <dbReference type="Proteomes" id="UP000501600"/>
    </source>
</evidence>
<dbReference type="Proteomes" id="UP000501600">
    <property type="component" value="Chromosome"/>
</dbReference>
<accession>A0A6H2DP61</accession>
<evidence type="ECO:0000313" key="1">
    <source>
        <dbReference type="EMBL" id="QJB69927.1"/>
    </source>
</evidence>
<dbReference type="EMBL" id="CP051217">
    <property type="protein sequence ID" value="QJB69927.1"/>
    <property type="molecule type" value="Genomic_DNA"/>
</dbReference>
<keyword evidence="2" id="KW-1185">Reference proteome</keyword>
<gene>
    <name evidence="1" type="ORF">HF685_12055</name>
</gene>